<protein>
    <submittedName>
        <fullName evidence="1">DUF6301 family protein</fullName>
    </submittedName>
</protein>
<keyword evidence="2" id="KW-1185">Reference proteome</keyword>
<dbReference type="EMBL" id="CP138359">
    <property type="protein sequence ID" value="WPF83717.1"/>
    <property type="molecule type" value="Genomic_DNA"/>
</dbReference>
<dbReference type="RefSeq" id="WP_319160283.1">
    <property type="nucleotide sequence ID" value="NZ_CP138359.1"/>
</dbReference>
<name>A0AAF1C027_9MICO</name>
<organism evidence="1 2">
    <name type="scientific">Sanguibacter biliveldensis</name>
    <dbReference type="NCBI Taxonomy" id="3030830"/>
    <lineage>
        <taxon>Bacteria</taxon>
        <taxon>Bacillati</taxon>
        <taxon>Actinomycetota</taxon>
        <taxon>Actinomycetes</taxon>
        <taxon>Micrococcales</taxon>
        <taxon>Sanguibacteraceae</taxon>
        <taxon>Sanguibacter</taxon>
    </lineage>
</organism>
<dbReference type="KEGG" id="sbil:SANBI_001412"/>
<sequence length="168" mass="17997">MNALSRVTDAQVDAICEAFASVTWPLGRDDFAALAERLGWQLKLETSSGVQHRSGYSMNLPTVRSLVALDAIAQVTIAVSDKSDDSRALRNAADELQSALSGRCGQPSGSQDGDHYWELANGGRIWLRTVPKKVLLVVESQRFADVERGEERLGIGPDLTLGAGGGTD</sequence>
<proteinExistence type="predicted"/>
<dbReference type="InterPro" id="IPR046268">
    <property type="entry name" value="DUF6301"/>
</dbReference>
<evidence type="ECO:0000313" key="1">
    <source>
        <dbReference type="EMBL" id="WPF83717.1"/>
    </source>
</evidence>
<dbReference type="Pfam" id="PF19818">
    <property type="entry name" value="DUF6301"/>
    <property type="match status" value="1"/>
</dbReference>
<dbReference type="Proteomes" id="UP001304340">
    <property type="component" value="Chromosome"/>
</dbReference>
<reference evidence="2" key="1">
    <citation type="submission" date="2023-11" db="EMBL/GenBank/DDBJ databases">
        <authorList>
            <person name="Helweg L.P."/>
            <person name="Kiel A."/>
            <person name="Hitz F."/>
            <person name="Ruckert-Reed C."/>
            <person name="Busche T."/>
            <person name="Kaltschmidt B."/>
            <person name="Kaltschmidt C."/>
        </authorList>
    </citation>
    <scope>NUCLEOTIDE SEQUENCE [LARGE SCALE GENOMIC DNA]</scope>
    <source>
        <strain evidence="2">4.1</strain>
    </source>
</reference>
<evidence type="ECO:0000313" key="2">
    <source>
        <dbReference type="Proteomes" id="UP001304340"/>
    </source>
</evidence>
<dbReference type="AlphaFoldDB" id="A0AAF1C027"/>
<gene>
    <name evidence="1" type="ORF">SANBI_001412</name>
</gene>
<accession>A0AAF1C027</accession>